<evidence type="ECO:0000256" key="3">
    <source>
        <dbReference type="ARBA" id="ARBA00022825"/>
    </source>
</evidence>
<dbReference type="GO" id="GO:0006508">
    <property type="term" value="P:proteolysis"/>
    <property type="evidence" value="ECO:0007669"/>
    <property type="project" value="UniProtKB-KW"/>
</dbReference>
<evidence type="ECO:0000256" key="2">
    <source>
        <dbReference type="ARBA" id="ARBA00022801"/>
    </source>
</evidence>
<keyword evidence="2" id="KW-0378">Hydrolase</keyword>
<evidence type="ECO:0000313" key="8">
    <source>
        <dbReference type="RefSeq" id="XP_011495552.1"/>
    </source>
</evidence>
<dbReference type="InterPro" id="IPR009003">
    <property type="entry name" value="Peptidase_S1_PA"/>
</dbReference>
<dbReference type="PANTHER" id="PTHR24276">
    <property type="entry name" value="POLYSERASE-RELATED"/>
    <property type="match status" value="1"/>
</dbReference>
<dbReference type="GeneID" id="105360360"/>
<keyword evidence="1" id="KW-0645">Protease</keyword>
<protein>
    <submittedName>
        <fullName evidence="8">Chymotrypsin-2-like</fullName>
    </submittedName>
</protein>
<feature type="domain" description="Peptidase S1" evidence="6">
    <location>
        <begin position="23"/>
        <end position="267"/>
    </location>
</feature>
<gene>
    <name evidence="8" type="primary">LOC105360360</name>
</gene>
<feature type="signal peptide" evidence="5">
    <location>
        <begin position="1"/>
        <end position="20"/>
    </location>
</feature>
<keyword evidence="7" id="KW-1185">Reference proteome</keyword>
<evidence type="ECO:0000256" key="1">
    <source>
        <dbReference type="ARBA" id="ARBA00022670"/>
    </source>
</evidence>
<proteinExistence type="predicted"/>
<dbReference type="SMART" id="SM00020">
    <property type="entry name" value="Tryp_SPc"/>
    <property type="match status" value="1"/>
</dbReference>
<keyword evidence="4" id="KW-1015">Disulfide bond</keyword>
<dbReference type="Gene3D" id="2.40.10.10">
    <property type="entry name" value="Trypsin-like serine proteases"/>
    <property type="match status" value="1"/>
</dbReference>
<dbReference type="PANTHER" id="PTHR24276:SF98">
    <property type="entry name" value="FI18310P1-RELATED"/>
    <property type="match status" value="1"/>
</dbReference>
<dbReference type="GO" id="GO:0004252">
    <property type="term" value="F:serine-type endopeptidase activity"/>
    <property type="evidence" value="ECO:0007669"/>
    <property type="project" value="InterPro"/>
</dbReference>
<sequence>MNFFITGFLIFCIKYHLAASGPMYGEYVRLAYSEEFPYVVSIKRFNNTNPEPETDHICTGVLVSHKHVLTIENCFDYLENYTTEVLIGRQNIRLCKKYYVAWWMSYTAWATLRNIKPEFLKNDITIIKLKQTVPTTITPATLSSMTSKDLYRSTVEIAGFGMTAEDRMTSYMETVTVSIISQRECEERIEKIGQNKCELNKKYLCGVGDPVALMSNGNSGSAVLYNGQLVGIHKGTCPVHEIMYHPEKINLFLSISYYQEYIVDVISNF</sequence>
<dbReference type="Proteomes" id="UP000695007">
    <property type="component" value="Unplaced"/>
</dbReference>
<organism evidence="7 8">
    <name type="scientific">Ceratosolen solmsi marchali</name>
    <dbReference type="NCBI Taxonomy" id="326594"/>
    <lineage>
        <taxon>Eukaryota</taxon>
        <taxon>Metazoa</taxon>
        <taxon>Ecdysozoa</taxon>
        <taxon>Arthropoda</taxon>
        <taxon>Hexapoda</taxon>
        <taxon>Insecta</taxon>
        <taxon>Pterygota</taxon>
        <taxon>Neoptera</taxon>
        <taxon>Endopterygota</taxon>
        <taxon>Hymenoptera</taxon>
        <taxon>Apocrita</taxon>
        <taxon>Proctotrupomorpha</taxon>
        <taxon>Chalcidoidea</taxon>
        <taxon>Agaonidae</taxon>
        <taxon>Agaoninae</taxon>
        <taxon>Ceratosolen</taxon>
    </lineage>
</organism>
<dbReference type="PROSITE" id="PS50240">
    <property type="entry name" value="TRYPSIN_DOM"/>
    <property type="match status" value="1"/>
</dbReference>
<accession>A0AAJ6VMN0</accession>
<name>A0AAJ6VMN0_9HYME</name>
<evidence type="ECO:0000256" key="5">
    <source>
        <dbReference type="SAM" id="SignalP"/>
    </source>
</evidence>
<evidence type="ECO:0000256" key="4">
    <source>
        <dbReference type="ARBA" id="ARBA00023157"/>
    </source>
</evidence>
<dbReference type="InterPro" id="IPR043504">
    <property type="entry name" value="Peptidase_S1_PA_chymotrypsin"/>
</dbReference>
<keyword evidence="5" id="KW-0732">Signal</keyword>
<evidence type="ECO:0000313" key="7">
    <source>
        <dbReference type="Proteomes" id="UP000695007"/>
    </source>
</evidence>
<evidence type="ECO:0000259" key="6">
    <source>
        <dbReference type="PROSITE" id="PS50240"/>
    </source>
</evidence>
<dbReference type="AlphaFoldDB" id="A0AAJ6VMN0"/>
<dbReference type="Pfam" id="PF00089">
    <property type="entry name" value="Trypsin"/>
    <property type="match status" value="1"/>
</dbReference>
<dbReference type="InterPro" id="IPR050430">
    <property type="entry name" value="Peptidase_S1"/>
</dbReference>
<dbReference type="SUPFAM" id="SSF50494">
    <property type="entry name" value="Trypsin-like serine proteases"/>
    <property type="match status" value="1"/>
</dbReference>
<dbReference type="InterPro" id="IPR001254">
    <property type="entry name" value="Trypsin_dom"/>
</dbReference>
<feature type="chain" id="PRO_5042560886" evidence="5">
    <location>
        <begin position="21"/>
        <end position="269"/>
    </location>
</feature>
<dbReference type="RefSeq" id="XP_011495552.1">
    <property type="nucleotide sequence ID" value="XM_011497250.1"/>
</dbReference>
<keyword evidence="3" id="KW-0720">Serine protease</keyword>
<dbReference type="KEGG" id="csol:105360360"/>
<reference evidence="8" key="1">
    <citation type="submission" date="2025-08" db="UniProtKB">
        <authorList>
            <consortium name="RefSeq"/>
        </authorList>
    </citation>
    <scope>IDENTIFICATION</scope>
</reference>